<dbReference type="PROSITE" id="PS51154">
    <property type="entry name" value="MACRO"/>
    <property type="match status" value="1"/>
</dbReference>
<protein>
    <recommendedName>
        <fullName evidence="1">Macro domain-containing protein</fullName>
    </recommendedName>
</protein>
<reference evidence="2 3" key="1">
    <citation type="journal article" date="2016" name="Nat. Commun.">
        <title>Thousands of microbial genomes shed light on interconnected biogeochemical processes in an aquifer system.</title>
        <authorList>
            <person name="Anantharaman K."/>
            <person name="Brown C.T."/>
            <person name="Hug L.A."/>
            <person name="Sharon I."/>
            <person name="Castelle C.J."/>
            <person name="Probst A.J."/>
            <person name="Thomas B.C."/>
            <person name="Singh A."/>
            <person name="Wilkins M.J."/>
            <person name="Karaoz U."/>
            <person name="Brodie E.L."/>
            <person name="Williams K.H."/>
            <person name="Hubbard S.S."/>
            <person name="Banfield J.F."/>
        </authorList>
    </citation>
    <scope>NUCLEOTIDE SEQUENCE [LARGE SCALE GENOMIC DNA]</scope>
</reference>
<accession>A0A1G1WWB1</accession>
<dbReference type="Gene3D" id="3.40.220.10">
    <property type="entry name" value="Leucine Aminopeptidase, subunit E, domain 1"/>
    <property type="match status" value="1"/>
</dbReference>
<dbReference type="EMBL" id="MHDA01000024">
    <property type="protein sequence ID" value="OGY32046.1"/>
    <property type="molecule type" value="Genomic_DNA"/>
</dbReference>
<evidence type="ECO:0000313" key="3">
    <source>
        <dbReference type="Proteomes" id="UP000179279"/>
    </source>
</evidence>
<evidence type="ECO:0000259" key="1">
    <source>
        <dbReference type="PROSITE" id="PS51154"/>
    </source>
</evidence>
<dbReference type="Proteomes" id="UP000179279">
    <property type="component" value="Unassembled WGS sequence"/>
</dbReference>
<dbReference type="InterPro" id="IPR043472">
    <property type="entry name" value="Macro_dom-like"/>
</dbReference>
<dbReference type="PANTHER" id="PTHR11106">
    <property type="entry name" value="GANGLIOSIDE INDUCED DIFFERENTIATION ASSOCIATED PROTEIN 2-RELATED"/>
    <property type="match status" value="1"/>
</dbReference>
<gene>
    <name evidence="2" type="ORF">A3A57_02915</name>
</gene>
<dbReference type="AlphaFoldDB" id="A0A1G1WWB1"/>
<dbReference type="SUPFAM" id="SSF52949">
    <property type="entry name" value="Macro domain-like"/>
    <property type="match status" value="1"/>
</dbReference>
<name>A0A1G1WWB1_9BACT</name>
<dbReference type="Pfam" id="PF01661">
    <property type="entry name" value="Macro"/>
    <property type="match status" value="1"/>
</dbReference>
<feature type="domain" description="Macro" evidence="1">
    <location>
        <begin position="1"/>
        <end position="162"/>
    </location>
</feature>
<proteinExistence type="predicted"/>
<organism evidence="2 3">
    <name type="scientific">Candidatus Woykebacteria bacterium RIFCSPLOWO2_01_FULL_41_12</name>
    <dbReference type="NCBI Taxonomy" id="1802604"/>
    <lineage>
        <taxon>Bacteria</taxon>
        <taxon>Candidatus Woykeibacteriota</taxon>
    </lineage>
</organism>
<dbReference type="InterPro" id="IPR002589">
    <property type="entry name" value="Macro_dom"/>
</dbReference>
<comment type="caution">
    <text evidence="2">The sequence shown here is derived from an EMBL/GenBank/DDBJ whole genome shotgun (WGS) entry which is preliminary data.</text>
</comment>
<sequence>MEIRLGDITKIEADAIVNAANTKLTHEAGVAAAISKSAGPTLQKESNEIGFCDIGKAAVTTAGNLPAKSVIHIPTIDYDSRRKATLDDIKSGARSALEIARNSGFKKVTFPLLGAGVVGLPPAVVARNIKEMADSFPEIKVVLVIKSKKTYSEIKDSFGLQKENN</sequence>
<evidence type="ECO:0000313" key="2">
    <source>
        <dbReference type="EMBL" id="OGY32046.1"/>
    </source>
</evidence>
<dbReference type="SMART" id="SM00506">
    <property type="entry name" value="A1pp"/>
    <property type="match status" value="1"/>
</dbReference>